<dbReference type="Pfam" id="PF04093">
    <property type="entry name" value="MreD"/>
    <property type="match status" value="1"/>
</dbReference>
<evidence type="ECO:0000256" key="6">
    <source>
        <dbReference type="ARBA" id="ARBA00022989"/>
    </source>
</evidence>
<evidence type="ECO:0000256" key="5">
    <source>
        <dbReference type="ARBA" id="ARBA00022960"/>
    </source>
</evidence>
<dbReference type="RefSeq" id="WP_217064912.1">
    <property type="nucleotide sequence ID" value="NZ_JAHQCS010000056.1"/>
</dbReference>
<reference evidence="9 10" key="1">
    <citation type="submission" date="2021-06" db="EMBL/GenBank/DDBJ databases">
        <title>Bacillus sp. RD4P76, an endophyte from a halophyte.</title>
        <authorList>
            <person name="Sun J.-Q."/>
        </authorList>
    </citation>
    <scope>NUCLEOTIDE SEQUENCE [LARGE SCALE GENOMIC DNA]</scope>
    <source>
        <strain evidence="9 10">CGMCC 1.15917</strain>
    </source>
</reference>
<comment type="subcellular location">
    <subcellularLocation>
        <location evidence="1">Cell membrane</location>
        <topology evidence="1">Multi-pass membrane protein</topology>
    </subcellularLocation>
</comment>
<evidence type="ECO:0000313" key="10">
    <source>
        <dbReference type="Proteomes" id="UP000784880"/>
    </source>
</evidence>
<evidence type="ECO:0000256" key="4">
    <source>
        <dbReference type="ARBA" id="ARBA00022692"/>
    </source>
</evidence>
<evidence type="ECO:0000256" key="2">
    <source>
        <dbReference type="ARBA" id="ARBA00007776"/>
    </source>
</evidence>
<evidence type="ECO:0000256" key="3">
    <source>
        <dbReference type="ARBA" id="ARBA00022475"/>
    </source>
</evidence>
<feature type="transmembrane region" description="Helical" evidence="8">
    <location>
        <begin position="101"/>
        <end position="130"/>
    </location>
</feature>
<keyword evidence="6 8" id="KW-1133">Transmembrane helix</keyword>
<dbReference type="Proteomes" id="UP000784880">
    <property type="component" value="Unassembled WGS sequence"/>
</dbReference>
<evidence type="ECO:0000256" key="7">
    <source>
        <dbReference type="ARBA" id="ARBA00023136"/>
    </source>
</evidence>
<dbReference type="InterPro" id="IPR007227">
    <property type="entry name" value="Cell_shape_determining_MreD"/>
</dbReference>
<feature type="transmembrane region" description="Helical" evidence="8">
    <location>
        <begin position="56"/>
        <end position="89"/>
    </location>
</feature>
<gene>
    <name evidence="9" type="primary">mreD</name>
    <name evidence="9" type="ORF">KS419_04655</name>
</gene>
<comment type="caution">
    <text evidence="9">The sequence shown here is derived from an EMBL/GenBank/DDBJ whole genome shotgun (WGS) entry which is preliminary data.</text>
</comment>
<organism evidence="9 10">
    <name type="scientific">Evansella tamaricis</name>
    <dbReference type="NCBI Taxonomy" id="2069301"/>
    <lineage>
        <taxon>Bacteria</taxon>
        <taxon>Bacillati</taxon>
        <taxon>Bacillota</taxon>
        <taxon>Bacilli</taxon>
        <taxon>Bacillales</taxon>
        <taxon>Bacillaceae</taxon>
        <taxon>Evansella</taxon>
    </lineage>
</organism>
<dbReference type="EMBL" id="JAHQCS010000056">
    <property type="protein sequence ID" value="MBU9711026.1"/>
    <property type="molecule type" value="Genomic_DNA"/>
</dbReference>
<proteinExistence type="inferred from homology"/>
<evidence type="ECO:0000313" key="9">
    <source>
        <dbReference type="EMBL" id="MBU9711026.1"/>
    </source>
</evidence>
<evidence type="ECO:0000256" key="1">
    <source>
        <dbReference type="ARBA" id="ARBA00004651"/>
    </source>
</evidence>
<protein>
    <submittedName>
        <fullName evidence="9">Rod shape-determining protein MreD</fullName>
    </submittedName>
</protein>
<name>A0ABS6JBT5_9BACI</name>
<keyword evidence="5" id="KW-0133">Cell shape</keyword>
<feature type="transmembrane region" description="Helical" evidence="8">
    <location>
        <begin position="136"/>
        <end position="158"/>
    </location>
</feature>
<comment type="similarity">
    <text evidence="2">Belongs to the MreD family.</text>
</comment>
<dbReference type="NCBIfam" id="TIGR03426">
    <property type="entry name" value="shape_MreD"/>
    <property type="match status" value="1"/>
</dbReference>
<keyword evidence="7 8" id="KW-0472">Membrane</keyword>
<keyword evidence="10" id="KW-1185">Reference proteome</keyword>
<keyword evidence="4 8" id="KW-0812">Transmembrane</keyword>
<sequence length="177" mass="20608">MIRYSLFIALFVLFIAEGTVYQIFAPDFRGFDYLLLPRWVFVVIIFAGIYRGRAMATLYGIVFGVMYDVIFSSVLGVYTFAMGLIAYLLSITHPFLQRNLLVGIFTCFTAVVVLEYFVYGIMLLLGFTTIPHEEFFYIRFLPTVAMNVGFIAVIAYPLRKWFYYLRQKQEEQSKFNS</sequence>
<accession>A0ABS6JBT5</accession>
<evidence type="ECO:0000256" key="8">
    <source>
        <dbReference type="SAM" id="Phobius"/>
    </source>
</evidence>
<keyword evidence="3" id="KW-1003">Cell membrane</keyword>
<feature type="transmembrane region" description="Helical" evidence="8">
    <location>
        <begin position="6"/>
        <end position="24"/>
    </location>
</feature>